<comment type="subcellular location">
    <subcellularLocation>
        <location evidence="1">Membrane</location>
        <topology evidence="1">Multi-pass membrane protein</topology>
    </subcellularLocation>
</comment>
<dbReference type="NCBIfam" id="TIGR03061">
    <property type="entry name" value="pip_yhgE_Nterm"/>
    <property type="match status" value="1"/>
</dbReference>
<dbReference type="Gene3D" id="3.40.1710.10">
    <property type="entry name" value="abc type-2 transporter like domain"/>
    <property type="match status" value="1"/>
</dbReference>
<dbReference type="PANTHER" id="PTHR43077:SF10">
    <property type="entry name" value="TRANSPORT PERMEASE PROTEIN"/>
    <property type="match status" value="1"/>
</dbReference>
<dbReference type="EMBL" id="JAGSOT010000002">
    <property type="protein sequence ID" value="MBR7794657.1"/>
    <property type="molecule type" value="Genomic_DNA"/>
</dbReference>
<keyword evidence="4 6" id="KW-0472">Membrane</keyword>
<evidence type="ECO:0000259" key="8">
    <source>
        <dbReference type="Pfam" id="PF12698"/>
    </source>
</evidence>
<feature type="transmembrane region" description="Helical" evidence="6">
    <location>
        <begin position="559"/>
        <end position="580"/>
    </location>
</feature>
<feature type="coiled-coil region" evidence="5">
    <location>
        <begin position="309"/>
        <end position="388"/>
    </location>
</feature>
<evidence type="ECO:0000313" key="10">
    <source>
        <dbReference type="Proteomes" id="UP000675284"/>
    </source>
</evidence>
<dbReference type="InterPro" id="IPR051328">
    <property type="entry name" value="T7SS_ABC-Transporter"/>
</dbReference>
<keyword evidence="5" id="KW-0175">Coiled coil</keyword>
<dbReference type="InterPro" id="IPR017501">
    <property type="entry name" value="Phage_infect_YhgE_C"/>
</dbReference>
<evidence type="ECO:0000259" key="7">
    <source>
        <dbReference type="Pfam" id="PF01061"/>
    </source>
</evidence>
<proteinExistence type="predicted"/>
<name>A0A941I9R7_9BACI</name>
<keyword evidence="3 6" id="KW-1133">Transmembrane helix</keyword>
<comment type="caution">
    <text evidence="9">The sequence shown here is derived from an EMBL/GenBank/DDBJ whole genome shotgun (WGS) entry which is preliminary data.</text>
</comment>
<gene>
    <name evidence="9" type="ORF">KCX74_01215</name>
</gene>
<dbReference type="PANTHER" id="PTHR43077">
    <property type="entry name" value="TRANSPORT PERMEASE YVFS-RELATED"/>
    <property type="match status" value="1"/>
</dbReference>
<evidence type="ECO:0000256" key="5">
    <source>
        <dbReference type="SAM" id="Coils"/>
    </source>
</evidence>
<evidence type="ECO:0000256" key="3">
    <source>
        <dbReference type="ARBA" id="ARBA00022989"/>
    </source>
</evidence>
<evidence type="ECO:0000313" key="9">
    <source>
        <dbReference type="EMBL" id="MBR7794657.1"/>
    </source>
</evidence>
<dbReference type="RefSeq" id="WP_026679954.1">
    <property type="nucleotide sequence ID" value="NZ_BAAACY010000074.1"/>
</dbReference>
<dbReference type="Gene3D" id="1.10.287.1490">
    <property type="match status" value="1"/>
</dbReference>
<dbReference type="AlphaFoldDB" id="A0A941I9R7"/>
<dbReference type="InterPro" id="IPR017500">
    <property type="entry name" value="Phage_infect_YhgE_N"/>
</dbReference>
<evidence type="ECO:0000256" key="4">
    <source>
        <dbReference type="ARBA" id="ARBA00023136"/>
    </source>
</evidence>
<accession>A0A941I9R7</accession>
<keyword evidence="2 6" id="KW-0812">Transmembrane</keyword>
<keyword evidence="10" id="KW-1185">Reference proteome</keyword>
<dbReference type="NCBIfam" id="TIGR03062">
    <property type="entry name" value="pip_yhgE_Cterm"/>
    <property type="match status" value="1"/>
</dbReference>
<evidence type="ECO:0000256" key="1">
    <source>
        <dbReference type="ARBA" id="ARBA00004141"/>
    </source>
</evidence>
<dbReference type="GO" id="GO:0140359">
    <property type="term" value="F:ABC-type transporter activity"/>
    <property type="evidence" value="ECO:0007669"/>
    <property type="project" value="InterPro"/>
</dbReference>
<reference evidence="9" key="1">
    <citation type="submission" date="2021-04" db="EMBL/GenBank/DDBJ databases">
        <title>Isolation and polyphasic classification of algal microorganism.</title>
        <authorList>
            <person name="Wang S."/>
        </authorList>
    </citation>
    <scope>NUCLEOTIDE SEQUENCE</scope>
    <source>
        <strain evidence="9">720a</strain>
    </source>
</reference>
<feature type="transmembrane region" description="Helical" evidence="6">
    <location>
        <begin position="526"/>
        <end position="547"/>
    </location>
</feature>
<feature type="transmembrane region" description="Helical" evidence="6">
    <location>
        <begin position="626"/>
        <end position="645"/>
    </location>
</feature>
<dbReference type="GO" id="GO:0016020">
    <property type="term" value="C:membrane"/>
    <property type="evidence" value="ECO:0007669"/>
    <property type="project" value="UniProtKB-SubCell"/>
</dbReference>
<dbReference type="Proteomes" id="UP000675284">
    <property type="component" value="Unassembled WGS sequence"/>
</dbReference>
<feature type="transmembrane region" description="Helical" evidence="6">
    <location>
        <begin position="681"/>
        <end position="702"/>
    </location>
</feature>
<feature type="transmembrane region" description="Helical" evidence="6">
    <location>
        <begin position="592"/>
        <end position="614"/>
    </location>
</feature>
<dbReference type="Pfam" id="PF01061">
    <property type="entry name" value="ABC2_membrane"/>
    <property type="match status" value="1"/>
</dbReference>
<dbReference type="Pfam" id="PF12698">
    <property type="entry name" value="ABC2_membrane_3"/>
    <property type="match status" value="1"/>
</dbReference>
<evidence type="ECO:0000256" key="2">
    <source>
        <dbReference type="ARBA" id="ARBA00022692"/>
    </source>
</evidence>
<dbReference type="InterPro" id="IPR013525">
    <property type="entry name" value="ABC2_TM"/>
</dbReference>
<protein>
    <submittedName>
        <fullName evidence="9">YhgE/Pip domain-containing protein</fullName>
    </submittedName>
</protein>
<dbReference type="SUPFAM" id="SSF58104">
    <property type="entry name" value="Methyl-accepting chemotaxis protein (MCP) signaling domain"/>
    <property type="match status" value="1"/>
</dbReference>
<evidence type="ECO:0000256" key="6">
    <source>
        <dbReference type="SAM" id="Phobius"/>
    </source>
</evidence>
<sequence>MKNTWKIFSKDMKNISTNWVAAILIGGLILLPSLYAWLNIKASWDPYGQTDQIPIGIVNEDEGATVRDQDIHAGNDLVENLKENKSMDWKFTDRETAMDELEYGNYFAVIVIPKNFSQKLGTVVEDEPEKADIEYYVNEKINAIAPKITSKGASVIVDQISSTFISTVNGVIFDLFNDLGVELEKDLPDIKRFEQYIFNMEEKLPEIHDLLNDSMTDANSAQAIINKAQGLLPKAEGVTNDGLKTIDNTTAFLKKAETRLEEMAPKIEEDLNRVQEIADKTNKFIQDIQNAGIDFSNGSQLTEQINEQVNQSIKTIDTVQQALEELQKQNNEEGTSNEQIERAQEQLAAIRDRLVAVQDKNKEIESFINEKKTEVDQTINDLQQLSANTATNIDAFVKDYKENIEPTVMAEIDRAKNTLADARNILVEIKDTIPEVKRILSSTEGNLSDGKKVLEEVLNEYPYVNSKVNELADRIRDIQGETDINEIIQLLQNNPEAERGFFAEPVQLNENKLFPIANYGTGMTPFYTVLAIWVGGLLLISLLAADVHHQENLTGREMYFGRLFTFITIGLLQTLIVTSGDMLLLHVDVAHPIWFILFGLLISAIFMLIIYTLVSVFGDVGKAMVIVLLVLQIAGAGGTYPVVLLPEFFQAINPFLPFTYGIDLMREAVGGIVWERATRDILFLCIFGLAAVFMGAFLKPIINRQTNKLKEKSKESGLFH</sequence>
<feature type="domain" description="ABC-2 type transporter transmembrane" evidence="8">
    <location>
        <begin position="27"/>
        <end position="160"/>
    </location>
</feature>
<organism evidence="9 10">
    <name type="scientific">Virgibacillus salarius</name>
    <dbReference type="NCBI Taxonomy" id="447199"/>
    <lineage>
        <taxon>Bacteria</taxon>
        <taxon>Bacillati</taxon>
        <taxon>Bacillota</taxon>
        <taxon>Bacilli</taxon>
        <taxon>Bacillales</taxon>
        <taxon>Bacillaceae</taxon>
        <taxon>Virgibacillus</taxon>
    </lineage>
</organism>
<feature type="domain" description="ABC-2 type transporter transmembrane" evidence="7">
    <location>
        <begin position="557"/>
        <end position="667"/>
    </location>
</feature>